<keyword evidence="3" id="KW-1185">Reference proteome</keyword>
<sequence length="144" mass="16905">MVNNNILPDDLIVEILLRLPAWYAVIRDPVFMAKYLDHQANFSDDEYSFAMLSNETLDNVSTRIHISIFRDSHYRFPLVYGPCNGILCPYSPKGLTLWNPATREIKSLPRTTFRHSEFWECAFTFTTFGHDPKTDDYKIFRFLT</sequence>
<gene>
    <name evidence="2" type="ORF">PVL29_019293</name>
</gene>
<reference evidence="2 3" key="1">
    <citation type="journal article" date="2023" name="BMC Biotechnol.">
        <title>Vitis rotundifolia cv Carlos genome sequencing.</title>
        <authorList>
            <person name="Huff M."/>
            <person name="Hulse-Kemp A."/>
            <person name="Scheffler B."/>
            <person name="Youngblood R."/>
            <person name="Simpson S."/>
            <person name="Babiker E."/>
            <person name="Staton M."/>
        </authorList>
    </citation>
    <scope>NUCLEOTIDE SEQUENCE [LARGE SCALE GENOMIC DNA]</scope>
    <source>
        <tissue evidence="2">Leaf</tissue>
    </source>
</reference>
<dbReference type="EMBL" id="JARBHA010000014">
    <property type="protein sequence ID" value="KAJ9683654.1"/>
    <property type="molecule type" value="Genomic_DNA"/>
</dbReference>
<protein>
    <recommendedName>
        <fullName evidence="1">F-box associated beta-propeller type 3 domain-containing protein</fullName>
    </recommendedName>
</protein>
<dbReference type="SUPFAM" id="SSF81383">
    <property type="entry name" value="F-box domain"/>
    <property type="match status" value="1"/>
</dbReference>
<dbReference type="Pfam" id="PF08268">
    <property type="entry name" value="FBA_3"/>
    <property type="match status" value="1"/>
</dbReference>
<dbReference type="AlphaFoldDB" id="A0AA38Z850"/>
<dbReference type="InterPro" id="IPR017451">
    <property type="entry name" value="F-box-assoc_interact_dom"/>
</dbReference>
<dbReference type="InterPro" id="IPR036047">
    <property type="entry name" value="F-box-like_dom_sf"/>
</dbReference>
<feature type="domain" description="F-box associated beta-propeller type 3" evidence="1">
    <location>
        <begin position="48"/>
        <end position="140"/>
    </location>
</feature>
<organism evidence="2 3">
    <name type="scientific">Vitis rotundifolia</name>
    <name type="common">Muscadine grape</name>
    <dbReference type="NCBI Taxonomy" id="103349"/>
    <lineage>
        <taxon>Eukaryota</taxon>
        <taxon>Viridiplantae</taxon>
        <taxon>Streptophyta</taxon>
        <taxon>Embryophyta</taxon>
        <taxon>Tracheophyta</taxon>
        <taxon>Spermatophyta</taxon>
        <taxon>Magnoliopsida</taxon>
        <taxon>eudicotyledons</taxon>
        <taxon>Gunneridae</taxon>
        <taxon>Pentapetalae</taxon>
        <taxon>rosids</taxon>
        <taxon>Vitales</taxon>
        <taxon>Vitaceae</taxon>
        <taxon>Viteae</taxon>
        <taxon>Vitis</taxon>
    </lineage>
</organism>
<comment type="caution">
    <text evidence="2">The sequence shown here is derived from an EMBL/GenBank/DDBJ whole genome shotgun (WGS) entry which is preliminary data.</text>
</comment>
<dbReference type="PANTHER" id="PTHR31111:SF136">
    <property type="entry name" value="F-BOX ASSOCIATED DOMAIN-CONTAINING PROTEIN"/>
    <property type="match status" value="1"/>
</dbReference>
<proteinExistence type="predicted"/>
<dbReference type="PANTHER" id="PTHR31111">
    <property type="entry name" value="BNAA05G37150D PROTEIN-RELATED"/>
    <property type="match status" value="1"/>
</dbReference>
<dbReference type="InterPro" id="IPR013187">
    <property type="entry name" value="F-box-assoc_dom_typ3"/>
</dbReference>
<accession>A0AA38Z850</accession>
<dbReference type="NCBIfam" id="TIGR01640">
    <property type="entry name" value="F_box_assoc_1"/>
    <property type="match status" value="1"/>
</dbReference>
<evidence type="ECO:0000313" key="3">
    <source>
        <dbReference type="Proteomes" id="UP001168098"/>
    </source>
</evidence>
<evidence type="ECO:0000259" key="1">
    <source>
        <dbReference type="Pfam" id="PF08268"/>
    </source>
</evidence>
<name>A0AA38Z850_VITRO</name>
<dbReference type="Proteomes" id="UP001168098">
    <property type="component" value="Unassembled WGS sequence"/>
</dbReference>
<evidence type="ECO:0000313" key="2">
    <source>
        <dbReference type="EMBL" id="KAJ9683654.1"/>
    </source>
</evidence>